<evidence type="ECO:0000313" key="2">
    <source>
        <dbReference type="Proteomes" id="UP000798662"/>
    </source>
</evidence>
<keyword evidence="2" id="KW-1185">Reference proteome</keyword>
<name>A0ACC3CII9_PYRYE</name>
<comment type="caution">
    <text evidence="1">The sequence shown here is derived from an EMBL/GenBank/DDBJ whole genome shotgun (WGS) entry which is preliminary data.</text>
</comment>
<sequence length="326" mass="32780">MLPPRRSLAYPPPGHPPPLPATANPSTPTAQAVDAVADFLATATATLLCTRAVYPRCLFTRVLAEGVPAYTARHPALADYLTAVAGACRPLLADDLLERYVVAIVTDTPGGGEAGEGGEAGDAAGGVGADGGGGTGAGGGTLAGGRPPTTTVLARYVFEPLVKATSGGVGEASSGSRRGGHSDGSAHPAMARLAVQLRAHLVRLTGSQWGSLVPGAAAAAGAAAAGAAAGGGGDGECEGPAGRPAWPRLDGQPDEDAALTSPCRFEVIVYTRGVSTDDVWVPADGCERREFAPGEYAVEPLKDADPTAEVVELTSYAERRLPRQAE</sequence>
<protein>
    <submittedName>
        <fullName evidence="1">Uncharacterized protein</fullName>
    </submittedName>
</protein>
<dbReference type="Proteomes" id="UP000798662">
    <property type="component" value="Chromosome 3"/>
</dbReference>
<dbReference type="EMBL" id="CM020620">
    <property type="protein sequence ID" value="KAK1870094.1"/>
    <property type="molecule type" value="Genomic_DNA"/>
</dbReference>
<gene>
    <name evidence="1" type="ORF">I4F81_012556</name>
</gene>
<organism evidence="1 2">
    <name type="scientific">Pyropia yezoensis</name>
    <name type="common">Susabi-nori</name>
    <name type="synonym">Porphyra yezoensis</name>
    <dbReference type="NCBI Taxonomy" id="2788"/>
    <lineage>
        <taxon>Eukaryota</taxon>
        <taxon>Rhodophyta</taxon>
        <taxon>Bangiophyceae</taxon>
        <taxon>Bangiales</taxon>
        <taxon>Bangiaceae</taxon>
        <taxon>Pyropia</taxon>
    </lineage>
</organism>
<proteinExistence type="predicted"/>
<reference evidence="1" key="1">
    <citation type="submission" date="2019-11" db="EMBL/GenBank/DDBJ databases">
        <title>Nori genome reveals adaptations in red seaweeds to the harsh intertidal environment.</title>
        <authorList>
            <person name="Wang D."/>
            <person name="Mao Y."/>
        </authorList>
    </citation>
    <scope>NUCLEOTIDE SEQUENCE</scope>
    <source>
        <tissue evidence="1">Gametophyte</tissue>
    </source>
</reference>
<accession>A0ACC3CII9</accession>
<evidence type="ECO:0000313" key="1">
    <source>
        <dbReference type="EMBL" id="KAK1870094.1"/>
    </source>
</evidence>